<evidence type="ECO:0000313" key="2">
    <source>
        <dbReference type="EMBL" id="TKR62433.1"/>
    </source>
</evidence>
<reference evidence="2 3" key="1">
    <citation type="journal article" date="2015" name="Genome Biol.">
        <title>Comparative genomics of Steinernema reveals deeply conserved gene regulatory networks.</title>
        <authorList>
            <person name="Dillman A.R."/>
            <person name="Macchietto M."/>
            <person name="Porter C.F."/>
            <person name="Rogers A."/>
            <person name="Williams B."/>
            <person name="Antoshechkin I."/>
            <person name="Lee M.M."/>
            <person name="Goodwin Z."/>
            <person name="Lu X."/>
            <person name="Lewis E.E."/>
            <person name="Goodrich-Blair H."/>
            <person name="Stock S.P."/>
            <person name="Adams B.J."/>
            <person name="Sternberg P.W."/>
            <person name="Mortazavi A."/>
        </authorList>
    </citation>
    <scope>NUCLEOTIDE SEQUENCE [LARGE SCALE GENOMIC DNA]</scope>
    <source>
        <strain evidence="2 3">ALL</strain>
    </source>
</reference>
<reference evidence="2 3" key="2">
    <citation type="journal article" date="2019" name="G3 (Bethesda)">
        <title>Hybrid Assembly of the Genome of the Entomopathogenic Nematode Steinernema carpocapsae Identifies the X-Chromosome.</title>
        <authorList>
            <person name="Serra L."/>
            <person name="Macchietto M."/>
            <person name="Macias-Munoz A."/>
            <person name="McGill C.J."/>
            <person name="Rodriguez I.M."/>
            <person name="Rodriguez B."/>
            <person name="Murad R."/>
            <person name="Mortazavi A."/>
        </authorList>
    </citation>
    <scope>NUCLEOTIDE SEQUENCE [LARGE SCALE GENOMIC DNA]</scope>
    <source>
        <strain evidence="2 3">ALL</strain>
    </source>
</reference>
<dbReference type="OrthoDB" id="10002886at2759"/>
<dbReference type="EMBL" id="AZBU02000010">
    <property type="protein sequence ID" value="TKR62433.1"/>
    <property type="molecule type" value="Genomic_DNA"/>
</dbReference>
<proteinExistence type="predicted"/>
<protein>
    <submittedName>
        <fullName evidence="2">Uncharacterized protein</fullName>
    </submittedName>
</protein>
<accession>A0A4U5M282</accession>
<dbReference type="Proteomes" id="UP000298663">
    <property type="component" value="Unassembled WGS sequence"/>
</dbReference>
<gene>
    <name evidence="2" type="ORF">L596_026395</name>
</gene>
<evidence type="ECO:0000256" key="1">
    <source>
        <dbReference type="SAM" id="MobiDB-lite"/>
    </source>
</evidence>
<keyword evidence="3" id="KW-1185">Reference proteome</keyword>
<organism evidence="2 3">
    <name type="scientific">Steinernema carpocapsae</name>
    <name type="common">Entomopathogenic nematode</name>
    <dbReference type="NCBI Taxonomy" id="34508"/>
    <lineage>
        <taxon>Eukaryota</taxon>
        <taxon>Metazoa</taxon>
        <taxon>Ecdysozoa</taxon>
        <taxon>Nematoda</taxon>
        <taxon>Chromadorea</taxon>
        <taxon>Rhabditida</taxon>
        <taxon>Tylenchina</taxon>
        <taxon>Panagrolaimomorpha</taxon>
        <taxon>Strongyloidoidea</taxon>
        <taxon>Steinernematidae</taxon>
        <taxon>Steinernema</taxon>
    </lineage>
</organism>
<name>A0A4U5M282_STECR</name>
<feature type="region of interest" description="Disordered" evidence="1">
    <location>
        <begin position="1"/>
        <end position="23"/>
    </location>
</feature>
<comment type="caution">
    <text evidence="2">The sequence shown here is derived from an EMBL/GenBank/DDBJ whole genome shotgun (WGS) entry which is preliminary data.</text>
</comment>
<sequence>MKLWGMPEKSSPCVAGKPRLSNDEPLGQGQIAGQFKSETRNIFETPDMARALYQILEQLVRLMASHEEMQSILQALFHKALLFPVVSQRLEALKVIKRILGDPERVTDLIRITVTNGSFMFWKLFLDCIVECSRCATLDITMEASRVADVLLQTLEKMCKNLPEFPADLREMIMNVDMFDNTGNNYA</sequence>
<dbReference type="AlphaFoldDB" id="A0A4U5M282"/>
<evidence type="ECO:0000313" key="3">
    <source>
        <dbReference type="Proteomes" id="UP000298663"/>
    </source>
</evidence>